<dbReference type="AlphaFoldDB" id="A0A5C5V895"/>
<dbReference type="RefSeq" id="WP_246120031.1">
    <property type="nucleotide sequence ID" value="NZ_SJPF01000002.1"/>
</dbReference>
<dbReference type="SUPFAM" id="SSF56935">
    <property type="entry name" value="Porins"/>
    <property type="match status" value="1"/>
</dbReference>
<protein>
    <submittedName>
        <fullName evidence="2">Phosphate-selective porin O and P</fullName>
    </submittedName>
</protein>
<evidence type="ECO:0000256" key="1">
    <source>
        <dbReference type="SAM" id="SignalP"/>
    </source>
</evidence>
<sequence length="524" mass="58730" precursor="true">MSKFTNKLASAVAAGLSLFGATTLVSPVLAQDTYFSSYAAEQYAASPQDDFSRRLMDLERRIDQLDAAPPQMAPPAPASAMPNMQSIQNVPAGNVSHLLERIERLEANQNAQTAILEKAATYEPPTKPTFKIGGRVHLDTWDFPTNTPGIGFFENPSTGNDPDNRWAFRRLRIEMKGDIFETMEWRMQVDFADPSEPAIKDAYLGWNELPGNTTVLLGNQKRPLGLDHLNSSRFNIFMERPLVVEAFNEDARRLGLCVYSYSDDEMYNWRYGIFNLENISQSGAYIGDAFQGSGNARLASSPWYDYSSGGRGWYHWAIAGMVANPDGDALSTAPNSNEARFRTRPEARSSNRWINTDRIADCHWYEILGVESMLNVGAWNFCGEYQVNWLQRDAGRSDLNFHGGYLQVGYFLTGEHMVLDRKSGTLSRVQPYENFFLVPDCYGGCGGGWGAWQVAARISYLDLTDQDIQGGLETNATLGLNWYWTSHSKMQFNAIYGDISEHAPVNGYTGGNFWILGCRFMVDF</sequence>
<evidence type="ECO:0000313" key="3">
    <source>
        <dbReference type="Proteomes" id="UP000318878"/>
    </source>
</evidence>
<feature type="chain" id="PRO_5022982666" evidence="1">
    <location>
        <begin position="31"/>
        <end position="524"/>
    </location>
</feature>
<proteinExistence type="predicted"/>
<dbReference type="Gene3D" id="2.40.160.10">
    <property type="entry name" value="Porin"/>
    <property type="match status" value="1"/>
</dbReference>
<keyword evidence="3" id="KW-1185">Reference proteome</keyword>
<evidence type="ECO:0000313" key="2">
    <source>
        <dbReference type="EMBL" id="TWT34784.1"/>
    </source>
</evidence>
<organism evidence="2 3">
    <name type="scientific">Blastopirellula retiformator</name>
    <dbReference type="NCBI Taxonomy" id="2527970"/>
    <lineage>
        <taxon>Bacteria</taxon>
        <taxon>Pseudomonadati</taxon>
        <taxon>Planctomycetota</taxon>
        <taxon>Planctomycetia</taxon>
        <taxon>Pirellulales</taxon>
        <taxon>Pirellulaceae</taxon>
        <taxon>Blastopirellula</taxon>
    </lineage>
</organism>
<dbReference type="EMBL" id="SJPF01000002">
    <property type="protein sequence ID" value="TWT34784.1"/>
    <property type="molecule type" value="Genomic_DNA"/>
</dbReference>
<dbReference type="Pfam" id="PF07396">
    <property type="entry name" value="Porin_O_P"/>
    <property type="match status" value="1"/>
</dbReference>
<name>A0A5C5V895_9BACT</name>
<dbReference type="Proteomes" id="UP000318878">
    <property type="component" value="Unassembled WGS sequence"/>
</dbReference>
<accession>A0A5C5V895</accession>
<gene>
    <name evidence="2" type="ORF">Enr8_21980</name>
</gene>
<dbReference type="InterPro" id="IPR010870">
    <property type="entry name" value="Porin_O/P"/>
</dbReference>
<comment type="caution">
    <text evidence="2">The sequence shown here is derived from an EMBL/GenBank/DDBJ whole genome shotgun (WGS) entry which is preliminary data.</text>
</comment>
<keyword evidence="1" id="KW-0732">Signal</keyword>
<feature type="signal peptide" evidence="1">
    <location>
        <begin position="1"/>
        <end position="30"/>
    </location>
</feature>
<dbReference type="InterPro" id="IPR023614">
    <property type="entry name" value="Porin_dom_sf"/>
</dbReference>
<reference evidence="2 3" key="1">
    <citation type="submission" date="2019-02" db="EMBL/GenBank/DDBJ databases">
        <title>Deep-cultivation of Planctomycetes and their phenomic and genomic characterization uncovers novel biology.</title>
        <authorList>
            <person name="Wiegand S."/>
            <person name="Jogler M."/>
            <person name="Boedeker C."/>
            <person name="Pinto D."/>
            <person name="Vollmers J."/>
            <person name="Rivas-Marin E."/>
            <person name="Kohn T."/>
            <person name="Peeters S.H."/>
            <person name="Heuer A."/>
            <person name="Rast P."/>
            <person name="Oberbeckmann S."/>
            <person name="Bunk B."/>
            <person name="Jeske O."/>
            <person name="Meyerdierks A."/>
            <person name="Storesund J.E."/>
            <person name="Kallscheuer N."/>
            <person name="Luecker S."/>
            <person name="Lage O.M."/>
            <person name="Pohl T."/>
            <person name="Merkel B.J."/>
            <person name="Hornburger P."/>
            <person name="Mueller R.-W."/>
            <person name="Bruemmer F."/>
            <person name="Labrenz M."/>
            <person name="Spormann A.M."/>
            <person name="Op Den Camp H."/>
            <person name="Overmann J."/>
            <person name="Amann R."/>
            <person name="Jetten M.S.M."/>
            <person name="Mascher T."/>
            <person name="Medema M.H."/>
            <person name="Devos D.P."/>
            <person name="Kaster A.-K."/>
            <person name="Ovreas L."/>
            <person name="Rohde M."/>
            <person name="Galperin M.Y."/>
            <person name="Jogler C."/>
        </authorList>
    </citation>
    <scope>NUCLEOTIDE SEQUENCE [LARGE SCALE GENOMIC DNA]</scope>
    <source>
        <strain evidence="2 3">Enr8</strain>
    </source>
</reference>